<accession>A0ABS2WMZ9</accession>
<dbReference type="EMBL" id="JAFHAP010000019">
    <property type="protein sequence ID" value="MBN2910952.1"/>
    <property type="molecule type" value="Genomic_DNA"/>
</dbReference>
<dbReference type="SUPFAM" id="SSF56784">
    <property type="entry name" value="HAD-like"/>
    <property type="match status" value="1"/>
</dbReference>
<dbReference type="PANTHER" id="PTHR10000:SF55">
    <property type="entry name" value="5-AMINO-6-(5-PHOSPHO-D-RIBITYLAMINO)URACIL PHOSPHATASE YCSE"/>
    <property type="match status" value="1"/>
</dbReference>
<dbReference type="NCBIfam" id="TIGR00099">
    <property type="entry name" value="Cof-subfamily"/>
    <property type="match status" value="1"/>
</dbReference>
<dbReference type="Gene3D" id="3.40.50.1000">
    <property type="entry name" value="HAD superfamily/HAD-like"/>
    <property type="match status" value="1"/>
</dbReference>
<dbReference type="NCBIfam" id="TIGR01484">
    <property type="entry name" value="HAD-SF-IIB"/>
    <property type="match status" value="1"/>
</dbReference>
<dbReference type="Proteomes" id="UP001177120">
    <property type="component" value="Unassembled WGS sequence"/>
</dbReference>
<dbReference type="Pfam" id="PF08282">
    <property type="entry name" value="Hydrolase_3"/>
    <property type="match status" value="1"/>
</dbReference>
<gene>
    <name evidence="1" type="ORF">JQC72_15775</name>
</gene>
<evidence type="ECO:0000313" key="2">
    <source>
        <dbReference type="Proteomes" id="UP001177120"/>
    </source>
</evidence>
<evidence type="ECO:0000313" key="1">
    <source>
        <dbReference type="EMBL" id="MBN2910952.1"/>
    </source>
</evidence>
<dbReference type="SFLD" id="SFLDS00003">
    <property type="entry name" value="Haloacid_Dehalogenase"/>
    <property type="match status" value="1"/>
</dbReference>
<dbReference type="PROSITE" id="PS01229">
    <property type="entry name" value="COF_2"/>
    <property type="match status" value="1"/>
</dbReference>
<dbReference type="PANTHER" id="PTHR10000">
    <property type="entry name" value="PHOSPHOSERINE PHOSPHATASE"/>
    <property type="match status" value="1"/>
</dbReference>
<keyword evidence="2" id="KW-1185">Reference proteome</keyword>
<dbReference type="SFLD" id="SFLDG01140">
    <property type="entry name" value="C2.B:_Phosphomannomutase_and_P"/>
    <property type="match status" value="1"/>
</dbReference>
<dbReference type="SFLD" id="SFLDG01144">
    <property type="entry name" value="C2.B.4:_PGP_Like"/>
    <property type="match status" value="1"/>
</dbReference>
<proteinExistence type="predicted"/>
<dbReference type="InterPro" id="IPR006379">
    <property type="entry name" value="HAD-SF_hydro_IIB"/>
</dbReference>
<dbReference type="InterPro" id="IPR023214">
    <property type="entry name" value="HAD_sf"/>
</dbReference>
<dbReference type="CDD" id="cd07516">
    <property type="entry name" value="HAD_Pase"/>
    <property type="match status" value="1"/>
</dbReference>
<protein>
    <submittedName>
        <fullName evidence="1">HAD family phosphatase</fullName>
    </submittedName>
</protein>
<reference evidence="1" key="1">
    <citation type="journal article" date="2024" name="Int. J. Syst. Evol. Microbiol.">
        <title>Polycladomyces zharkentensis sp. nov., a novel thermophilic cellulose- and starch-degrading member of the Bacillota from a geothermal aquifer in Kazakhstan.</title>
        <authorList>
            <person name="Mashzhan A."/>
            <person name="Kistaubayeva A."/>
            <person name="Javier-Lopez R."/>
            <person name="Bissenova U."/>
            <person name="Bissenbay A."/>
            <person name="Birkeland N.K."/>
        </authorList>
    </citation>
    <scope>NUCLEOTIDE SEQUENCE</scope>
    <source>
        <strain evidence="1">ZKZ2T</strain>
    </source>
</reference>
<organism evidence="1 2">
    <name type="scientific">Polycladomyces zharkentensis</name>
    <dbReference type="NCBI Taxonomy" id="2807616"/>
    <lineage>
        <taxon>Bacteria</taxon>
        <taxon>Bacillati</taxon>
        <taxon>Bacillota</taxon>
        <taxon>Bacilli</taxon>
        <taxon>Bacillales</taxon>
        <taxon>Thermoactinomycetaceae</taxon>
        <taxon>Polycladomyces</taxon>
    </lineage>
</organism>
<dbReference type="RefSeq" id="WP_205497346.1">
    <property type="nucleotide sequence ID" value="NZ_JAFHAP010000019.1"/>
</dbReference>
<dbReference type="Gene3D" id="3.30.1240.10">
    <property type="match status" value="1"/>
</dbReference>
<dbReference type="InterPro" id="IPR036412">
    <property type="entry name" value="HAD-like_sf"/>
</dbReference>
<dbReference type="InterPro" id="IPR000150">
    <property type="entry name" value="Cof"/>
</dbReference>
<name>A0ABS2WMZ9_9BACL</name>
<comment type="caution">
    <text evidence="1">The sequence shown here is derived from an EMBL/GenBank/DDBJ whole genome shotgun (WGS) entry which is preliminary data.</text>
</comment>
<sequence length="286" mass="31503">MKLTAIDLDGTLLGTDGTIHRTNAEAILEAQARGITVVIATGRSLSDAKRLLKAAGLSCPVIAVNGAVVEWEGECIRNVFLSKPLVESVWDLLKNSDIYYQIYTQQGIFASREGQRRLAEESALIEQAAAGSVSQVALWHMSQLQLRQQGLMELPDESLLPDWRVHKFLCFSTSERKLTSIRKWTRQFGELIAFSSGAGSLEITSRKSQKGIALRWLAERLGIPMEETAAIGDSENDWSMLTAAGLGIAMGNADPAIRQVCRHTTLTNDQNGVAHAFHTWIFPQIR</sequence>